<dbReference type="SUPFAM" id="SSF103190">
    <property type="entry name" value="Sensory domain-like"/>
    <property type="match status" value="1"/>
</dbReference>
<keyword evidence="3" id="KW-1003">Cell membrane</keyword>
<protein>
    <recommendedName>
        <fullName evidence="2">diguanylate cyclase</fullName>
        <ecNumber evidence="2">2.7.7.65</ecNumber>
    </recommendedName>
</protein>
<dbReference type="Proteomes" id="UP000604161">
    <property type="component" value="Unassembled WGS sequence"/>
</dbReference>
<evidence type="ECO:0000256" key="5">
    <source>
        <dbReference type="ARBA" id="ARBA00022989"/>
    </source>
</evidence>
<name>A0ABR8NWT0_9GAMM</name>
<dbReference type="Pfam" id="PF00990">
    <property type="entry name" value="GGDEF"/>
    <property type="match status" value="1"/>
</dbReference>
<comment type="caution">
    <text evidence="11">The sequence shown here is derived from an EMBL/GenBank/DDBJ whole genome shotgun (WGS) entry which is preliminary data.</text>
</comment>
<dbReference type="CDD" id="cd01949">
    <property type="entry name" value="GGDEF"/>
    <property type="match status" value="1"/>
</dbReference>
<dbReference type="CDD" id="cd18773">
    <property type="entry name" value="PDC1_HK_sensor"/>
    <property type="match status" value="1"/>
</dbReference>
<evidence type="ECO:0000256" key="2">
    <source>
        <dbReference type="ARBA" id="ARBA00012528"/>
    </source>
</evidence>
<reference evidence="11 12" key="1">
    <citation type="submission" date="2020-09" db="EMBL/GenBank/DDBJ databases">
        <title>Marinomonas sp. nov., isolated from the cysticercosis algae of Qingdao, China.</title>
        <authorList>
            <person name="Sun X."/>
        </authorList>
    </citation>
    <scope>NUCLEOTIDE SEQUENCE [LARGE SCALE GENOMIC DNA]</scope>
    <source>
        <strain evidence="11 12">SM2066</strain>
    </source>
</reference>
<feature type="transmembrane region" description="Helical" evidence="8">
    <location>
        <begin position="283"/>
        <end position="303"/>
    </location>
</feature>
<evidence type="ECO:0000313" key="12">
    <source>
        <dbReference type="Proteomes" id="UP000604161"/>
    </source>
</evidence>
<dbReference type="EMBL" id="JACYFC010000002">
    <property type="protein sequence ID" value="MBD5770505.1"/>
    <property type="molecule type" value="Genomic_DNA"/>
</dbReference>
<dbReference type="InterPro" id="IPR003660">
    <property type="entry name" value="HAMP_dom"/>
</dbReference>
<evidence type="ECO:0000313" key="11">
    <source>
        <dbReference type="EMBL" id="MBD5770505.1"/>
    </source>
</evidence>
<dbReference type="CDD" id="cd12912">
    <property type="entry name" value="PDC2_MCP_like"/>
    <property type="match status" value="1"/>
</dbReference>
<dbReference type="Gene3D" id="3.30.450.20">
    <property type="entry name" value="PAS domain"/>
    <property type="match status" value="1"/>
</dbReference>
<dbReference type="PANTHER" id="PTHR45138:SF9">
    <property type="entry name" value="DIGUANYLATE CYCLASE DGCM-RELATED"/>
    <property type="match status" value="1"/>
</dbReference>
<dbReference type="PANTHER" id="PTHR45138">
    <property type="entry name" value="REGULATORY COMPONENTS OF SENSORY TRANSDUCTION SYSTEM"/>
    <property type="match status" value="1"/>
</dbReference>
<evidence type="ECO:0000259" key="9">
    <source>
        <dbReference type="PROSITE" id="PS50885"/>
    </source>
</evidence>
<dbReference type="Pfam" id="PF02743">
    <property type="entry name" value="dCache_1"/>
    <property type="match status" value="1"/>
</dbReference>
<keyword evidence="4 8" id="KW-0812">Transmembrane</keyword>
<dbReference type="NCBIfam" id="TIGR00254">
    <property type="entry name" value="GGDEF"/>
    <property type="match status" value="1"/>
</dbReference>
<organism evidence="11 12">
    <name type="scientific">Marinomonas colpomeniae</name>
    <dbReference type="NCBI Taxonomy" id="2774408"/>
    <lineage>
        <taxon>Bacteria</taxon>
        <taxon>Pseudomonadati</taxon>
        <taxon>Pseudomonadota</taxon>
        <taxon>Gammaproteobacteria</taxon>
        <taxon>Oceanospirillales</taxon>
        <taxon>Oceanospirillaceae</taxon>
        <taxon>Marinomonas</taxon>
    </lineage>
</organism>
<keyword evidence="6 8" id="KW-0472">Membrane</keyword>
<dbReference type="InterPro" id="IPR029787">
    <property type="entry name" value="Nucleotide_cyclase"/>
</dbReference>
<evidence type="ECO:0000259" key="10">
    <source>
        <dbReference type="PROSITE" id="PS50887"/>
    </source>
</evidence>
<evidence type="ECO:0000256" key="1">
    <source>
        <dbReference type="ARBA" id="ARBA00004651"/>
    </source>
</evidence>
<proteinExistence type="predicted"/>
<dbReference type="Gene3D" id="3.30.70.270">
    <property type="match status" value="1"/>
</dbReference>
<comment type="subcellular location">
    <subcellularLocation>
        <location evidence="1">Cell membrane</location>
        <topology evidence="1">Multi-pass membrane protein</topology>
    </subcellularLocation>
</comment>
<dbReference type="SMART" id="SM00267">
    <property type="entry name" value="GGDEF"/>
    <property type="match status" value="1"/>
</dbReference>
<dbReference type="Gene3D" id="6.10.340.10">
    <property type="match status" value="1"/>
</dbReference>
<dbReference type="InterPro" id="IPR043128">
    <property type="entry name" value="Rev_trsase/Diguanyl_cyclase"/>
</dbReference>
<evidence type="ECO:0000256" key="6">
    <source>
        <dbReference type="ARBA" id="ARBA00023136"/>
    </source>
</evidence>
<dbReference type="EC" id="2.7.7.65" evidence="2"/>
<comment type="catalytic activity">
    <reaction evidence="7">
        <text>2 GTP = 3',3'-c-di-GMP + 2 diphosphate</text>
        <dbReference type="Rhea" id="RHEA:24898"/>
        <dbReference type="ChEBI" id="CHEBI:33019"/>
        <dbReference type="ChEBI" id="CHEBI:37565"/>
        <dbReference type="ChEBI" id="CHEBI:58805"/>
        <dbReference type="EC" id="2.7.7.65"/>
    </reaction>
</comment>
<dbReference type="InterPro" id="IPR033479">
    <property type="entry name" value="dCache_1"/>
</dbReference>
<sequence>MLKTIRTKIIITYSLVMVAFISTLLLSTFFNERSRVLELALEKSTEISKMHAELLNQEFSQYIAMLKVLSDSSEIKSNDLEKIQSQLKRLMTVGDGDFINTVYVDINLNLIDSHGNKNKVTHPFFLKGDQWTGKKHNITTPLFSRFEKKPVILVAVPILDSKKEWVGTIAAAVPIKIIDEKLSAIKVAKGSYAWIADSENVVVSHPNKDFLMTKISSSSDNNFIGLSSLIRKAALQEDGYGQYLDKNMNESKIVTFSKIQNLPGWNLFVTTEETEVFHDIYEVLYNVLITSFFLMIVFLIIIIKLSGKITKPLIQLTKDVKLSADNKNSQFTVIHSNDEIGQLYKAFCETTQKIHQHTHYLEEMVSNRTKEISAKNLILKEKNDQLEKIASTDSLTKLYNRRAFSALIDEEMLQADHHDIPATLIVLDIDHFKKINDQFGHDVGDDVLYRLARELANDDNKDLICRWGGEEFVILLSDTQSNIASTYIEALREKISKVNFDPVGRLTFSAGIATVKPKESFREWFQRADKALYKAKESGRNKIEWG</sequence>
<dbReference type="PROSITE" id="PS50885">
    <property type="entry name" value="HAMP"/>
    <property type="match status" value="1"/>
</dbReference>
<keyword evidence="12" id="KW-1185">Reference proteome</keyword>
<dbReference type="PROSITE" id="PS50887">
    <property type="entry name" value="GGDEF"/>
    <property type="match status" value="1"/>
</dbReference>
<feature type="domain" description="HAMP" evidence="9">
    <location>
        <begin position="307"/>
        <end position="359"/>
    </location>
</feature>
<evidence type="ECO:0000256" key="8">
    <source>
        <dbReference type="SAM" id="Phobius"/>
    </source>
</evidence>
<dbReference type="InterPro" id="IPR000160">
    <property type="entry name" value="GGDEF_dom"/>
</dbReference>
<evidence type="ECO:0000256" key="4">
    <source>
        <dbReference type="ARBA" id="ARBA00022692"/>
    </source>
</evidence>
<accession>A0ABR8NWT0</accession>
<evidence type="ECO:0000256" key="3">
    <source>
        <dbReference type="ARBA" id="ARBA00022475"/>
    </source>
</evidence>
<gene>
    <name evidence="11" type="ORF">IF202_05545</name>
</gene>
<feature type="transmembrane region" description="Helical" evidence="8">
    <location>
        <begin position="9"/>
        <end position="30"/>
    </location>
</feature>
<feature type="domain" description="GGDEF" evidence="10">
    <location>
        <begin position="420"/>
        <end position="546"/>
    </location>
</feature>
<dbReference type="InterPro" id="IPR029151">
    <property type="entry name" value="Sensor-like_sf"/>
</dbReference>
<keyword evidence="5 8" id="KW-1133">Transmembrane helix</keyword>
<dbReference type="InterPro" id="IPR050469">
    <property type="entry name" value="Diguanylate_Cyclase"/>
</dbReference>
<evidence type="ECO:0000256" key="7">
    <source>
        <dbReference type="ARBA" id="ARBA00034247"/>
    </source>
</evidence>
<dbReference type="SUPFAM" id="SSF55073">
    <property type="entry name" value="Nucleotide cyclase"/>
    <property type="match status" value="1"/>
</dbReference>